<gene>
    <name evidence="1" type="ORF">ACS04_21565</name>
</gene>
<evidence type="ECO:0000313" key="1">
    <source>
        <dbReference type="EMBL" id="KMO95808.1"/>
    </source>
</evidence>
<dbReference type="Proteomes" id="UP000035932">
    <property type="component" value="Unassembled WGS sequence"/>
</dbReference>
<dbReference type="OrthoDB" id="4571788at2"/>
<accession>A0A0J6XM69</accession>
<proteinExistence type="predicted"/>
<name>A0A0J6XM69_9ACTN</name>
<sequence>MKPGDTVTIHQLLGRIAYFHTLFIEPALTSSKQPRAGKACCNHMNTTGCRQPDVGTVLASTAWAVLDEIAASLGEHLRLCPDSDHKCCATCHIAASGAAIAQAWTVAEHNAYGLPLPTDPLVRACRTTAATRLALVFTQQHGASCGALAQAETPDADLLPDSGALPLTGELLALWHDPLAATRSPVVSWLNHCTDLNDIHRVLQQGGTTK</sequence>
<dbReference type="AlphaFoldDB" id="A0A0J6XM69"/>
<keyword evidence="2" id="KW-1185">Reference proteome</keyword>
<dbReference type="RefSeq" id="WP_048478334.1">
    <property type="nucleotide sequence ID" value="NZ_JBIRUD010000021.1"/>
</dbReference>
<comment type="caution">
    <text evidence="1">The sequence shown here is derived from an EMBL/GenBank/DDBJ whole genome shotgun (WGS) entry which is preliminary data.</text>
</comment>
<reference evidence="1 2" key="1">
    <citation type="submission" date="2015-06" db="EMBL/GenBank/DDBJ databases">
        <title>Recapitulation of the evolution of biosynthetic gene clusters reveals hidden chemical diversity on bacterial genomes.</title>
        <authorList>
            <person name="Cruz-Morales P."/>
            <person name="Martinez-Guerrero C."/>
            <person name="Morales-Escalante M.A."/>
            <person name="Yanez-Guerra L.A."/>
            <person name="Kopp J.F."/>
            <person name="Feldmann J."/>
            <person name="Ramos-Aboites H.E."/>
            <person name="Barona-Gomez F."/>
        </authorList>
    </citation>
    <scope>NUCLEOTIDE SEQUENCE [LARGE SCALE GENOMIC DNA]</scope>
    <source>
        <strain evidence="1 2">ATCC 31245</strain>
    </source>
</reference>
<protein>
    <submittedName>
        <fullName evidence="1">Uncharacterized protein</fullName>
    </submittedName>
</protein>
<organism evidence="1 2">
    <name type="scientific">Streptomyces roseus</name>
    <dbReference type="NCBI Taxonomy" id="66430"/>
    <lineage>
        <taxon>Bacteria</taxon>
        <taxon>Bacillati</taxon>
        <taxon>Actinomycetota</taxon>
        <taxon>Actinomycetes</taxon>
        <taxon>Kitasatosporales</taxon>
        <taxon>Streptomycetaceae</taxon>
        <taxon>Streptomyces</taxon>
    </lineage>
</organism>
<dbReference type="PATRIC" id="fig|66430.4.peg.7165"/>
<dbReference type="STRING" id="66430.ACS04_21565"/>
<evidence type="ECO:0000313" key="2">
    <source>
        <dbReference type="Proteomes" id="UP000035932"/>
    </source>
</evidence>
<dbReference type="EMBL" id="LFML01000085">
    <property type="protein sequence ID" value="KMO95808.1"/>
    <property type="molecule type" value="Genomic_DNA"/>
</dbReference>